<feature type="transmembrane region" description="Helical" evidence="10">
    <location>
        <begin position="310"/>
        <end position="331"/>
    </location>
</feature>
<evidence type="ECO:0000313" key="13">
    <source>
        <dbReference type="Proteomes" id="UP001148614"/>
    </source>
</evidence>
<keyword evidence="10" id="KW-1133">Transmembrane helix</keyword>
<keyword evidence="5 8" id="KW-1015">Disulfide bond</keyword>
<sequence>MPQSSWAQEVTNRFFDGRVHPSQKWCDEYAKSITDARIISPVDNPGSTSYTVICTEYPGEETVVSFREPWAMLDEEMVKLAEDIHGDLVPESDHRGNVPHAAPSLLIYTIDSLPGLSCTKVLSSEVDMNSDDEAKHKVFIQHLAWYFARCWSNPQPLDRQDRAEQQEGIRKRLARLAVPKLMESLPALFCEDYPQVLTHGDLSVTNVLVHWKRFEITGIADWSLATIMPFGIDLDILFLTTGFMAPDGWHDYACKQSLLDTFWDEFWAASGIEEERRNEIQRLAEAAGQIGTILRLAFQRNTNGSPSEEILSRIVVALLLVILVYLLVGLVPENNDVLWGFAYVHDRYDWSQQKQFYPVSEYTPLPTGQPRSLPSIQYAFQEDKSAGGVAREAVLESRRDEVKEAFVKSWKSYKNVGFGYDELLPVSGEGHDVDGFGGWGATLIDSLSTLWIMDLKDDFHEAAAAAVRIDYSKTRDTSINYFETTIRHLGGLLSAYDLSRETALLEKAVELGDMLYMAYDTPNRMPGFWLNFREAKTGQQIAGSRSPSAAAASSSLEFTRLTQLTGDNKYYDATNRVTQVLDEWQNKTNLPGMWPTYFDLERIELDSDNSFTLGASADSLYEYLPKAFAMLGGLEPVYEKLYRGAMETIIDHLLFRPKVPDQADILFSGNVWVSSEPRLTAQAQHLCCFAGGMFGLGGKLFQIPEHVTIGEKITKGCVWAYDALPAGIMPEMFNLLDCPTLEACDWNQEEWEIVGNTKLKEGIKNVPDARYLLRPEAIESVFLMYRMTGNSEYQDIAWKMFQSIRNATETDLAFSSIKSVKMIDTVKTDSMESFWLAETLRYFYLIFSSPDLISLDEFIFNTEAHPLRRPTA</sequence>
<dbReference type="Gene3D" id="1.50.10.10">
    <property type="match status" value="1"/>
</dbReference>
<feature type="disulfide bond" evidence="8">
    <location>
        <begin position="688"/>
        <end position="717"/>
    </location>
</feature>
<dbReference type="VEuPathDB" id="FungiDB:F4678DRAFT_399838"/>
<evidence type="ECO:0000256" key="6">
    <source>
        <dbReference type="PIRSR" id="PIRSR601382-1"/>
    </source>
</evidence>
<evidence type="ECO:0000256" key="1">
    <source>
        <dbReference type="ARBA" id="ARBA00001913"/>
    </source>
</evidence>
<feature type="active site" description="Proton donor" evidence="6">
    <location>
        <position position="731"/>
    </location>
</feature>
<evidence type="ECO:0000256" key="2">
    <source>
        <dbReference type="ARBA" id="ARBA00004922"/>
    </source>
</evidence>
<feature type="active site" description="Proton donor" evidence="6">
    <location>
        <position position="483"/>
    </location>
</feature>
<evidence type="ECO:0000259" key="11">
    <source>
        <dbReference type="Pfam" id="PF01636"/>
    </source>
</evidence>
<feature type="active site" evidence="6">
    <location>
        <position position="618"/>
    </location>
</feature>
<reference evidence="12" key="1">
    <citation type="submission" date="2022-07" db="EMBL/GenBank/DDBJ databases">
        <title>Genome Sequence of Xylaria arbuscula.</title>
        <authorList>
            <person name="Buettner E."/>
        </authorList>
    </citation>
    <scope>NUCLEOTIDE SEQUENCE</scope>
    <source>
        <strain evidence="12">VT107</strain>
    </source>
</reference>
<comment type="similarity">
    <text evidence="3 9">Belongs to the glycosyl hydrolase 47 family.</text>
</comment>
<dbReference type="Gene3D" id="3.90.1200.10">
    <property type="match status" value="1"/>
</dbReference>
<comment type="cofactor">
    <cofactor evidence="1 7">
        <name>Ca(2+)</name>
        <dbReference type="ChEBI" id="CHEBI:29108"/>
    </cofactor>
</comment>
<evidence type="ECO:0000256" key="5">
    <source>
        <dbReference type="ARBA" id="ARBA00023157"/>
    </source>
</evidence>
<feature type="binding site" evidence="7">
    <location>
        <position position="862"/>
    </location>
    <ligand>
        <name>Ca(2+)</name>
        <dbReference type="ChEBI" id="CHEBI:29108"/>
    </ligand>
</feature>
<keyword evidence="9" id="KW-0326">Glycosidase</keyword>
<dbReference type="Pfam" id="PF01636">
    <property type="entry name" value="APH"/>
    <property type="match status" value="1"/>
</dbReference>
<dbReference type="GO" id="GO:0005509">
    <property type="term" value="F:calcium ion binding"/>
    <property type="evidence" value="ECO:0007669"/>
    <property type="project" value="InterPro"/>
</dbReference>
<dbReference type="FunFam" id="1.50.10.10:FF:000037">
    <property type="entry name" value="alpha-1,2-Mannosidase"/>
    <property type="match status" value="1"/>
</dbReference>
<keyword evidence="4 9" id="KW-0378">Hydrolase</keyword>
<organism evidence="12 13">
    <name type="scientific">Xylaria arbuscula</name>
    <dbReference type="NCBI Taxonomy" id="114810"/>
    <lineage>
        <taxon>Eukaryota</taxon>
        <taxon>Fungi</taxon>
        <taxon>Dikarya</taxon>
        <taxon>Ascomycota</taxon>
        <taxon>Pezizomycotina</taxon>
        <taxon>Sordariomycetes</taxon>
        <taxon>Xylariomycetidae</taxon>
        <taxon>Xylariales</taxon>
        <taxon>Xylariaceae</taxon>
        <taxon>Xylaria</taxon>
    </lineage>
</organism>
<dbReference type="InterPro" id="IPR011009">
    <property type="entry name" value="Kinase-like_dom_sf"/>
</dbReference>
<keyword evidence="10" id="KW-0812">Transmembrane</keyword>
<dbReference type="SUPFAM" id="SSF56112">
    <property type="entry name" value="Protein kinase-like (PK-like)"/>
    <property type="match status" value="1"/>
</dbReference>
<dbReference type="GO" id="GO:0005783">
    <property type="term" value="C:endoplasmic reticulum"/>
    <property type="evidence" value="ECO:0007669"/>
    <property type="project" value="TreeGrafter"/>
</dbReference>
<dbReference type="Proteomes" id="UP001148614">
    <property type="component" value="Unassembled WGS sequence"/>
</dbReference>
<dbReference type="PANTHER" id="PTHR11742">
    <property type="entry name" value="MANNOSYL-OLIGOSACCHARIDE ALPHA-1,2-MANNOSIDASE-RELATED"/>
    <property type="match status" value="1"/>
</dbReference>
<keyword evidence="10" id="KW-0472">Membrane</keyword>
<dbReference type="VEuPathDB" id="FungiDB:F4678DRAFT_420402"/>
<comment type="pathway">
    <text evidence="2">Protein modification; protein glycosylation.</text>
</comment>
<dbReference type="InterPro" id="IPR001382">
    <property type="entry name" value="Glyco_hydro_47"/>
</dbReference>
<evidence type="ECO:0000256" key="4">
    <source>
        <dbReference type="ARBA" id="ARBA00022801"/>
    </source>
</evidence>
<evidence type="ECO:0000256" key="3">
    <source>
        <dbReference type="ARBA" id="ARBA00007658"/>
    </source>
</evidence>
<dbReference type="InterPro" id="IPR012341">
    <property type="entry name" value="6hp_glycosidase-like_sf"/>
</dbReference>
<dbReference type="PANTHER" id="PTHR11742:SF89">
    <property type="entry name" value="ALPHA-1,2-MANNOSIDASE"/>
    <property type="match status" value="1"/>
</dbReference>
<dbReference type="GO" id="GO:0016020">
    <property type="term" value="C:membrane"/>
    <property type="evidence" value="ECO:0007669"/>
    <property type="project" value="InterPro"/>
</dbReference>
<evidence type="ECO:0000313" key="12">
    <source>
        <dbReference type="EMBL" id="KAJ3578534.1"/>
    </source>
</evidence>
<protein>
    <recommendedName>
        <fullName evidence="9">alpha-1,2-Mannosidase</fullName>
        <ecNumber evidence="9">3.2.1.-</ecNumber>
    </recommendedName>
</protein>
<dbReference type="GO" id="GO:0004571">
    <property type="term" value="F:mannosyl-oligosaccharide 1,2-alpha-mannosidase activity"/>
    <property type="evidence" value="ECO:0007669"/>
    <property type="project" value="InterPro"/>
</dbReference>
<accession>A0A9W8NKK2</accession>
<evidence type="ECO:0000256" key="9">
    <source>
        <dbReference type="RuleBase" id="RU361193"/>
    </source>
</evidence>
<keyword evidence="7" id="KW-0106">Calcium</keyword>
<gene>
    <name evidence="12" type="ORF">NPX13_g2026</name>
</gene>
<dbReference type="EC" id="3.2.1.-" evidence="9"/>
<comment type="caution">
    <text evidence="12">The sequence shown here is derived from an EMBL/GenBank/DDBJ whole genome shotgun (WGS) entry which is preliminary data.</text>
</comment>
<dbReference type="AlphaFoldDB" id="A0A9W8NKK2"/>
<dbReference type="InterPro" id="IPR050749">
    <property type="entry name" value="Glycosyl_Hydrolase_47"/>
</dbReference>
<keyword evidence="7" id="KW-0479">Metal-binding</keyword>
<dbReference type="InterPro" id="IPR002575">
    <property type="entry name" value="Aminoglycoside_PTrfase"/>
</dbReference>
<proteinExistence type="inferred from homology"/>
<dbReference type="InterPro" id="IPR036026">
    <property type="entry name" value="Seven-hairpin_glycosidases"/>
</dbReference>
<dbReference type="PRINTS" id="PR00747">
    <property type="entry name" value="GLYHDRLASE47"/>
</dbReference>
<feature type="active site" evidence="6">
    <location>
        <position position="776"/>
    </location>
</feature>
<dbReference type="GO" id="GO:0005975">
    <property type="term" value="P:carbohydrate metabolic process"/>
    <property type="evidence" value="ECO:0007669"/>
    <property type="project" value="InterPro"/>
</dbReference>
<dbReference type="EMBL" id="JANPWZ010000201">
    <property type="protein sequence ID" value="KAJ3578534.1"/>
    <property type="molecule type" value="Genomic_DNA"/>
</dbReference>
<dbReference type="GO" id="GO:0036503">
    <property type="term" value="P:ERAD pathway"/>
    <property type="evidence" value="ECO:0007669"/>
    <property type="project" value="UniProtKB-ARBA"/>
</dbReference>
<dbReference type="SUPFAM" id="SSF48225">
    <property type="entry name" value="Seven-hairpin glycosidases"/>
    <property type="match status" value="1"/>
</dbReference>
<dbReference type="Pfam" id="PF01532">
    <property type="entry name" value="Glyco_hydro_47"/>
    <property type="match status" value="1"/>
</dbReference>
<evidence type="ECO:0000256" key="10">
    <source>
        <dbReference type="SAM" id="Phobius"/>
    </source>
</evidence>
<name>A0A9W8NKK2_9PEZI</name>
<feature type="domain" description="Aminoglycoside phosphotransferase" evidence="11">
    <location>
        <begin position="150"/>
        <end position="240"/>
    </location>
</feature>
<keyword evidence="13" id="KW-1185">Reference proteome</keyword>
<evidence type="ECO:0000256" key="8">
    <source>
        <dbReference type="PIRSR" id="PIRSR601382-3"/>
    </source>
</evidence>
<evidence type="ECO:0000256" key="7">
    <source>
        <dbReference type="PIRSR" id="PIRSR601382-2"/>
    </source>
</evidence>